<comment type="caution">
    <text evidence="13">The sequence shown here is derived from an EMBL/GenBank/DDBJ whole genome shotgun (WGS) entry which is preliminary data.</text>
</comment>
<dbReference type="Pfam" id="PF00034">
    <property type="entry name" value="Cytochrom_C"/>
    <property type="match status" value="1"/>
</dbReference>
<evidence type="ECO:0000256" key="3">
    <source>
        <dbReference type="ARBA" id="ARBA00022475"/>
    </source>
</evidence>
<gene>
    <name evidence="13" type="ORF">BFP76_13855</name>
</gene>
<evidence type="ECO:0000256" key="5">
    <source>
        <dbReference type="ARBA" id="ARBA00022692"/>
    </source>
</evidence>
<keyword evidence="7" id="KW-0249">Electron transport</keyword>
<keyword evidence="6 11" id="KW-0479">Metal-binding</keyword>
<keyword evidence="10" id="KW-0472">Membrane</keyword>
<dbReference type="InterPro" id="IPR002327">
    <property type="entry name" value="Cyt_c_1A/1B"/>
</dbReference>
<sequence>MDTMETTKIVGGLCGALLIYLMINWAGEIIYHVGSDDHGDGHGEEVAMAPADIYQVEDAGAGAANASEGPSLDELLAAADVERGGKVFAKCKACHKLEDGANGTGPHLFNIVDRPKGAVDGFAFSGAITGLGGNWDAAALDGFLTNPKQYASGTKMSFAGLKKATDRANLIAYLATIK</sequence>
<dbReference type="Proteomes" id="UP000231516">
    <property type="component" value="Unassembled WGS sequence"/>
</dbReference>
<evidence type="ECO:0000256" key="11">
    <source>
        <dbReference type="PROSITE-ProRule" id="PRU00433"/>
    </source>
</evidence>
<keyword evidence="5" id="KW-0812">Transmembrane</keyword>
<reference evidence="13 14" key="1">
    <citation type="submission" date="2016-08" db="EMBL/GenBank/DDBJ databases">
        <title>Draft genome of Amylibacter sp. strain 4G11.</title>
        <authorList>
            <person name="Wong S.-K."/>
            <person name="Hamasaki K."/>
            <person name="Yoshizawa S."/>
        </authorList>
    </citation>
    <scope>NUCLEOTIDE SEQUENCE [LARGE SCALE GENOMIC DNA]</scope>
    <source>
        <strain evidence="13 14">4G11</strain>
    </source>
</reference>
<dbReference type="GO" id="GO:0020037">
    <property type="term" value="F:heme binding"/>
    <property type="evidence" value="ECO:0007669"/>
    <property type="project" value="InterPro"/>
</dbReference>
<name>A0A2G5K951_9RHOB</name>
<keyword evidence="2" id="KW-0813">Transport</keyword>
<organism evidence="13 14">
    <name type="scientific">Paramylibacter kogurei</name>
    <dbReference type="NCBI Taxonomy" id="1889778"/>
    <lineage>
        <taxon>Bacteria</taxon>
        <taxon>Pseudomonadati</taxon>
        <taxon>Pseudomonadota</taxon>
        <taxon>Alphaproteobacteria</taxon>
        <taxon>Rhodobacterales</taxon>
        <taxon>Paracoccaceae</taxon>
        <taxon>Paramylibacter</taxon>
    </lineage>
</organism>
<evidence type="ECO:0000313" key="13">
    <source>
        <dbReference type="EMBL" id="PIB26047.1"/>
    </source>
</evidence>
<dbReference type="RefSeq" id="WP_099591794.1">
    <property type="nucleotide sequence ID" value="NZ_MDGM01000007.1"/>
</dbReference>
<dbReference type="PANTHER" id="PTHR11961">
    <property type="entry name" value="CYTOCHROME C"/>
    <property type="match status" value="1"/>
</dbReference>
<dbReference type="OrthoDB" id="9805828at2"/>
<evidence type="ECO:0000256" key="9">
    <source>
        <dbReference type="ARBA" id="ARBA00023004"/>
    </source>
</evidence>
<dbReference type="GO" id="GO:0009055">
    <property type="term" value="F:electron transfer activity"/>
    <property type="evidence" value="ECO:0007669"/>
    <property type="project" value="InterPro"/>
</dbReference>
<evidence type="ECO:0000259" key="12">
    <source>
        <dbReference type="PROSITE" id="PS51007"/>
    </source>
</evidence>
<keyword evidence="14" id="KW-1185">Reference proteome</keyword>
<dbReference type="PRINTS" id="PR00604">
    <property type="entry name" value="CYTCHRMECIAB"/>
</dbReference>
<evidence type="ECO:0000256" key="4">
    <source>
        <dbReference type="ARBA" id="ARBA00022617"/>
    </source>
</evidence>
<dbReference type="SUPFAM" id="SSF46626">
    <property type="entry name" value="Cytochrome c"/>
    <property type="match status" value="1"/>
</dbReference>
<keyword evidence="4 11" id="KW-0349">Heme</keyword>
<evidence type="ECO:0000256" key="1">
    <source>
        <dbReference type="ARBA" id="ARBA00004162"/>
    </source>
</evidence>
<evidence type="ECO:0000256" key="7">
    <source>
        <dbReference type="ARBA" id="ARBA00022982"/>
    </source>
</evidence>
<proteinExistence type="predicted"/>
<dbReference type="Gene3D" id="1.10.760.10">
    <property type="entry name" value="Cytochrome c-like domain"/>
    <property type="match status" value="1"/>
</dbReference>
<keyword evidence="8" id="KW-1133">Transmembrane helix</keyword>
<keyword evidence="3" id="KW-1003">Cell membrane</keyword>
<dbReference type="EMBL" id="MDGM01000007">
    <property type="protein sequence ID" value="PIB26047.1"/>
    <property type="molecule type" value="Genomic_DNA"/>
</dbReference>
<evidence type="ECO:0000256" key="6">
    <source>
        <dbReference type="ARBA" id="ARBA00022723"/>
    </source>
</evidence>
<evidence type="ECO:0000313" key="14">
    <source>
        <dbReference type="Proteomes" id="UP000231516"/>
    </source>
</evidence>
<dbReference type="InterPro" id="IPR009056">
    <property type="entry name" value="Cyt_c-like_dom"/>
</dbReference>
<accession>A0A2G5K951</accession>
<dbReference type="AlphaFoldDB" id="A0A2G5K951"/>
<keyword evidence="9 11" id="KW-0408">Iron</keyword>
<feature type="domain" description="Cytochrome c" evidence="12">
    <location>
        <begin position="79"/>
        <end position="178"/>
    </location>
</feature>
<dbReference type="FunFam" id="1.10.760.10:FF:000026">
    <property type="entry name" value="Cytochrome C, membrane-bound"/>
    <property type="match status" value="1"/>
</dbReference>
<dbReference type="GO" id="GO:0005886">
    <property type="term" value="C:plasma membrane"/>
    <property type="evidence" value="ECO:0007669"/>
    <property type="project" value="UniProtKB-SubCell"/>
</dbReference>
<comment type="subcellular location">
    <subcellularLocation>
        <location evidence="1">Cell membrane</location>
        <topology evidence="1">Single-pass membrane protein</topology>
    </subcellularLocation>
</comment>
<evidence type="ECO:0000256" key="2">
    <source>
        <dbReference type="ARBA" id="ARBA00022448"/>
    </source>
</evidence>
<dbReference type="InterPro" id="IPR036909">
    <property type="entry name" value="Cyt_c-like_dom_sf"/>
</dbReference>
<dbReference type="PROSITE" id="PS51007">
    <property type="entry name" value="CYTC"/>
    <property type="match status" value="1"/>
</dbReference>
<evidence type="ECO:0000256" key="10">
    <source>
        <dbReference type="ARBA" id="ARBA00023136"/>
    </source>
</evidence>
<dbReference type="GO" id="GO:0046872">
    <property type="term" value="F:metal ion binding"/>
    <property type="evidence" value="ECO:0007669"/>
    <property type="project" value="UniProtKB-KW"/>
</dbReference>
<evidence type="ECO:0000256" key="8">
    <source>
        <dbReference type="ARBA" id="ARBA00022989"/>
    </source>
</evidence>
<protein>
    <submittedName>
        <fullName evidence="13">Cytochrome C</fullName>
    </submittedName>
</protein>